<dbReference type="OrthoDB" id="2919534at2759"/>
<dbReference type="PANTHER" id="PTHR33240">
    <property type="entry name" value="OS08G0508500 PROTEIN"/>
    <property type="match status" value="1"/>
</dbReference>
<feature type="compositionally biased region" description="Polar residues" evidence="1">
    <location>
        <begin position="195"/>
        <end position="204"/>
    </location>
</feature>
<name>A0A1S4AM64_TOBAC</name>
<accession>A0A1S4AM64</accession>
<gene>
    <name evidence="2" type="primary">LOC107799137</name>
</gene>
<dbReference type="InterPro" id="IPR021109">
    <property type="entry name" value="Peptidase_aspartic_dom_sf"/>
</dbReference>
<organism evidence="2">
    <name type="scientific">Nicotiana tabacum</name>
    <name type="common">Common tobacco</name>
    <dbReference type="NCBI Taxonomy" id="4097"/>
    <lineage>
        <taxon>Eukaryota</taxon>
        <taxon>Viridiplantae</taxon>
        <taxon>Streptophyta</taxon>
        <taxon>Embryophyta</taxon>
        <taxon>Tracheophyta</taxon>
        <taxon>Spermatophyta</taxon>
        <taxon>Magnoliopsida</taxon>
        <taxon>eudicotyledons</taxon>
        <taxon>Gunneridae</taxon>
        <taxon>Pentapetalae</taxon>
        <taxon>asterids</taxon>
        <taxon>lamiids</taxon>
        <taxon>Solanales</taxon>
        <taxon>Solanaceae</taxon>
        <taxon>Nicotianoideae</taxon>
        <taxon>Nicotianeae</taxon>
        <taxon>Nicotiana</taxon>
    </lineage>
</organism>
<feature type="region of interest" description="Disordered" evidence="1">
    <location>
        <begin position="169"/>
        <end position="204"/>
    </location>
</feature>
<dbReference type="RefSeq" id="XP_016477705.1">
    <property type="nucleotide sequence ID" value="XM_016622219.1"/>
</dbReference>
<proteinExistence type="predicted"/>
<protein>
    <submittedName>
        <fullName evidence="2">Uncharacterized protein</fullName>
    </submittedName>
</protein>
<evidence type="ECO:0000256" key="1">
    <source>
        <dbReference type="SAM" id="MobiDB-lite"/>
    </source>
</evidence>
<reference evidence="2" key="1">
    <citation type="submission" date="2025-08" db="UniProtKB">
        <authorList>
            <consortium name="RefSeq"/>
        </authorList>
    </citation>
    <scope>IDENTIFICATION</scope>
</reference>
<sequence>MPKDILAFSEEDFKTLTQPHNDALVISFLLNNVQIKRVLVDPGSSANVIRSNVVEQLKLLDQIMPTSRVLNDFNMAGEATKWVITLPINISEPVQDTKFHIIDGDIRYKAFLGRPWIYSMRAVPSTLHQMMKFPTKDGKKRYTENSMQQKKCSRSTGKRQILYTLPQKSRETNIPLKMKKKISSLPEPSFPPESRMQQSRLLKN</sequence>
<dbReference type="PANTHER" id="PTHR33240:SF8">
    <property type="entry name" value="OS03G0439900 PROTEIN"/>
    <property type="match status" value="1"/>
</dbReference>
<dbReference type="PaxDb" id="4097-A0A1S4AM64"/>
<dbReference type="AlphaFoldDB" id="A0A1S4AM64"/>
<dbReference type="Gene3D" id="2.40.70.10">
    <property type="entry name" value="Acid Proteases"/>
    <property type="match status" value="1"/>
</dbReference>
<dbReference type="CDD" id="cd00303">
    <property type="entry name" value="retropepsin_like"/>
    <property type="match status" value="1"/>
</dbReference>
<dbReference type="KEGG" id="nta:107799137"/>
<evidence type="ECO:0000313" key="2">
    <source>
        <dbReference type="RefSeq" id="XP_016477705.1"/>
    </source>
</evidence>